<dbReference type="Pfam" id="PF00172">
    <property type="entry name" value="Zn_clus"/>
    <property type="match status" value="1"/>
</dbReference>
<dbReference type="Pfam" id="PF11951">
    <property type="entry name" value="Fungal_trans_2"/>
    <property type="match status" value="1"/>
</dbReference>
<reference evidence="3 4" key="1">
    <citation type="journal article" date="2013" name="BMC Genomics">
        <title>Genomics-driven discovery of the pneumocandin biosynthetic gene cluster in the fungus Glarea lozoyensis.</title>
        <authorList>
            <person name="Chen L."/>
            <person name="Yue Q."/>
            <person name="Zhang X."/>
            <person name="Xiang M."/>
            <person name="Wang C."/>
            <person name="Li S."/>
            <person name="Che Y."/>
            <person name="Ortiz-Lopez F.J."/>
            <person name="Bills G.F."/>
            <person name="Liu X."/>
            <person name="An Z."/>
        </authorList>
    </citation>
    <scope>NUCLEOTIDE SEQUENCE [LARGE SCALE GENOMIC DNA]</scope>
    <source>
        <strain evidence="4">ATCC 20868 / MF5171</strain>
    </source>
</reference>
<dbReference type="KEGG" id="glz:GLAREA_06589"/>
<dbReference type="AlphaFoldDB" id="S3DNA3"/>
<protein>
    <submittedName>
        <fullName evidence="3">Zn2/Cys6 DNA-binding protein</fullName>
    </submittedName>
</protein>
<organism evidence="3 4">
    <name type="scientific">Glarea lozoyensis (strain ATCC 20868 / MF5171)</name>
    <dbReference type="NCBI Taxonomy" id="1116229"/>
    <lineage>
        <taxon>Eukaryota</taxon>
        <taxon>Fungi</taxon>
        <taxon>Dikarya</taxon>
        <taxon>Ascomycota</taxon>
        <taxon>Pezizomycotina</taxon>
        <taxon>Leotiomycetes</taxon>
        <taxon>Helotiales</taxon>
        <taxon>Helotiaceae</taxon>
        <taxon>Glarea</taxon>
    </lineage>
</organism>
<dbReference type="PANTHER" id="PTHR37540">
    <property type="entry name" value="TRANSCRIPTION FACTOR (ACR-2), PUTATIVE-RELATED-RELATED"/>
    <property type="match status" value="1"/>
</dbReference>
<dbReference type="PROSITE" id="PS50048">
    <property type="entry name" value="ZN2_CY6_FUNGAL_2"/>
    <property type="match status" value="1"/>
</dbReference>
<dbReference type="InterPro" id="IPR036864">
    <property type="entry name" value="Zn2-C6_fun-type_DNA-bd_sf"/>
</dbReference>
<dbReference type="SMART" id="SM00066">
    <property type="entry name" value="GAL4"/>
    <property type="match status" value="1"/>
</dbReference>
<accession>S3DNA3</accession>
<gene>
    <name evidence="3" type="ORF">GLAREA_06589</name>
</gene>
<evidence type="ECO:0000313" key="4">
    <source>
        <dbReference type="Proteomes" id="UP000016922"/>
    </source>
</evidence>
<feature type="domain" description="Zn(2)-C6 fungal-type" evidence="2">
    <location>
        <begin position="8"/>
        <end position="38"/>
    </location>
</feature>
<proteinExistence type="predicted"/>
<evidence type="ECO:0000256" key="1">
    <source>
        <dbReference type="ARBA" id="ARBA00023242"/>
    </source>
</evidence>
<dbReference type="InterPro" id="IPR001138">
    <property type="entry name" value="Zn2Cys6_DnaBD"/>
</dbReference>
<evidence type="ECO:0000313" key="3">
    <source>
        <dbReference type="EMBL" id="EPE33576.1"/>
    </source>
</evidence>
<keyword evidence="4" id="KW-1185">Reference proteome</keyword>
<keyword evidence="3" id="KW-0238">DNA-binding</keyword>
<name>S3DNA3_GLAL2</name>
<dbReference type="PANTHER" id="PTHR37540:SF5">
    <property type="entry name" value="TRANSCRIPTION FACTOR DOMAIN-CONTAINING PROTEIN"/>
    <property type="match status" value="1"/>
</dbReference>
<dbReference type="EMBL" id="KE145357">
    <property type="protein sequence ID" value="EPE33576.1"/>
    <property type="molecule type" value="Genomic_DNA"/>
</dbReference>
<dbReference type="eggNOG" id="ENOG502T2R8">
    <property type="taxonomic scope" value="Eukaryota"/>
</dbReference>
<dbReference type="Gene3D" id="4.10.240.10">
    <property type="entry name" value="Zn(2)-C6 fungal-type DNA-binding domain"/>
    <property type="match status" value="1"/>
</dbReference>
<dbReference type="GO" id="GO:0003677">
    <property type="term" value="F:DNA binding"/>
    <property type="evidence" value="ECO:0007669"/>
    <property type="project" value="UniProtKB-KW"/>
</dbReference>
<dbReference type="GO" id="GO:0008270">
    <property type="term" value="F:zinc ion binding"/>
    <property type="evidence" value="ECO:0007669"/>
    <property type="project" value="InterPro"/>
</dbReference>
<evidence type="ECO:0000259" key="2">
    <source>
        <dbReference type="PROSITE" id="PS50048"/>
    </source>
</evidence>
<dbReference type="HOGENOM" id="CLU_045857_0_0_1"/>
<dbReference type="OMA" id="YMFIAQG"/>
<dbReference type="OrthoDB" id="5376287at2759"/>
<dbReference type="RefSeq" id="XP_008078728.1">
    <property type="nucleotide sequence ID" value="XM_008080537.1"/>
</dbReference>
<dbReference type="PROSITE" id="PS00463">
    <property type="entry name" value="ZN2_CY6_FUNGAL_1"/>
    <property type="match status" value="1"/>
</dbReference>
<dbReference type="GO" id="GO:0000981">
    <property type="term" value="F:DNA-binding transcription factor activity, RNA polymerase II-specific"/>
    <property type="evidence" value="ECO:0007669"/>
    <property type="project" value="InterPro"/>
</dbReference>
<dbReference type="InterPro" id="IPR021858">
    <property type="entry name" value="Fun_TF"/>
</dbReference>
<dbReference type="CDD" id="cd00067">
    <property type="entry name" value="GAL4"/>
    <property type="match status" value="1"/>
</dbReference>
<dbReference type="Proteomes" id="UP000016922">
    <property type="component" value="Unassembled WGS sequence"/>
</dbReference>
<dbReference type="GeneID" id="19465642"/>
<keyword evidence="1" id="KW-0539">Nucleus</keyword>
<sequence length="492" mass="55462">MRRTLRRSCAACAKSKHSCDLRTPRCSRCIKRKIQCNYANEPWTPPARPAQELIRTSYTFGSLDPFDSYPQTRLPREHIQRLIHSFHQKIAFQYYPLDLSPNSNPFLVSWWPLALGDPALFHVSLQTACLDDELLAQKGFQASEILMADSVALLRRKVENVSLAVQDGTMNSVITLAAIEFGKGNIKTSQMHVDGVKRLVSMRGGISSVRQTSPLTARMVPWVSMLVMGHPQFETQDDLGFGHGIPPISEWQLEFDTAQDDIPELTSAEVDYEVRNVFFRLRNIFKRADQVPFPTTQLHDLTCFVVHRLLLTIPSAGDSHLSPITECVRYGIILYMFIIHGPTYYSHAVILNTMIIRFMQYLKYLDPTSGKDSFLDVWLVAVGMVSSTGTAHHQWFVERAKVVAASVPLGDWDQALIRIKRILWLETPQGEDIFRPHWDAIFGTNSHPGSPDTNAYGSPSITGTVLLRNTVSPARLLPGRLESAIQMEGNQT</sequence>
<dbReference type="SUPFAM" id="SSF57701">
    <property type="entry name" value="Zn2/Cys6 DNA-binding domain"/>
    <property type="match status" value="1"/>
</dbReference>